<comment type="caution">
    <text evidence="1">The sequence shown here is derived from an EMBL/GenBank/DDBJ whole genome shotgun (WGS) entry which is preliminary data.</text>
</comment>
<gene>
    <name evidence="1" type="ORF">WG66_1988</name>
</gene>
<accession>A0A0W0GA64</accession>
<sequence length="676" mass="78226">MGKPRRKGPKQPRVVCSAKRLDGTACDATVYNASSQDALEAKWCRKHHEEYVALDKEYQSYGMFFLEHREWTNVCKRWGLNTIAASTSGRELDDWYGDMDNLYCGMQKGYQRYLYLATHYFFDDPVNFAFTTRVDSFLREHHAQAFKDTELNKALTDQHAQLRQLMPLTAERARHYVLEEENGSWIIQPSASLVGATCNHSERANFPSSYPPRRDTQQDEVFFRDSDISETRDERDPVKRAHTQRVQELQAEISLAMASLCAPPHSDYFKERMEVIFTAVGRAMCQDSDLFLRARHYNFVSDFLLWLSAQNHDVDTMQRLLRIVENIDAHAARRAVEDMLLAEDPYSDAEPFRFIDVGFFNIRDQRDLPFSAWGHILAIAQCVPCVMETVNSVYELQTLYRFLDIYNIPNDWSIGNPDTIESALSGERQLNKALFCCGSIINAVEAQKPRHVIEEIVDEESGEPIWQEMQSAILLCGTISMSEPMAAEFVSICARQSGFRLLVREHGEMPMTVPSDAWWSRTRRAKHKRDLVHQPWEIQDPVPESFLERSNPLKDRPDLRGKSIDFVICDVTSCNLTQVKYKLAEIWLELYGVKTVGGLRKKIIQGYVEEGEVEEEFDDEDNKKPRTQEYVPFSHRPGTFLEAFILMMQLCHKPFPSETTDSAEMRFVNAAFRRFR</sequence>
<organism evidence="1 2">
    <name type="scientific">Moniliophthora roreri</name>
    <name type="common">Frosty pod rot fungus</name>
    <name type="synonym">Monilia roreri</name>
    <dbReference type="NCBI Taxonomy" id="221103"/>
    <lineage>
        <taxon>Eukaryota</taxon>
        <taxon>Fungi</taxon>
        <taxon>Dikarya</taxon>
        <taxon>Basidiomycota</taxon>
        <taxon>Agaricomycotina</taxon>
        <taxon>Agaricomycetes</taxon>
        <taxon>Agaricomycetidae</taxon>
        <taxon>Agaricales</taxon>
        <taxon>Marasmiineae</taxon>
        <taxon>Marasmiaceae</taxon>
        <taxon>Moniliophthora</taxon>
    </lineage>
</organism>
<dbReference type="EMBL" id="LATX01000703">
    <property type="protein sequence ID" value="KTB45430.1"/>
    <property type="molecule type" value="Genomic_DNA"/>
</dbReference>
<evidence type="ECO:0000313" key="1">
    <source>
        <dbReference type="EMBL" id="KTB45430.1"/>
    </source>
</evidence>
<reference evidence="1 2" key="1">
    <citation type="submission" date="2015-12" db="EMBL/GenBank/DDBJ databases">
        <title>Draft genome sequence of Moniliophthora roreri, the causal agent of frosty pod rot of cacao.</title>
        <authorList>
            <person name="Aime M.C."/>
            <person name="Diaz-Valderrama J.R."/>
            <person name="Kijpornyongpan T."/>
            <person name="Phillips-Mora W."/>
        </authorList>
    </citation>
    <scope>NUCLEOTIDE SEQUENCE [LARGE SCALE GENOMIC DNA]</scope>
    <source>
        <strain evidence="1 2">MCA 2952</strain>
    </source>
</reference>
<name>A0A0W0GA64_MONRR</name>
<proteinExistence type="predicted"/>
<evidence type="ECO:0000313" key="2">
    <source>
        <dbReference type="Proteomes" id="UP000054988"/>
    </source>
</evidence>
<dbReference type="Proteomes" id="UP000054988">
    <property type="component" value="Unassembled WGS sequence"/>
</dbReference>
<protein>
    <submittedName>
        <fullName evidence="1">Uncharacterized protein</fullName>
    </submittedName>
</protein>
<dbReference type="AlphaFoldDB" id="A0A0W0GA64"/>